<proteinExistence type="predicted"/>
<keyword evidence="1" id="KW-0378">Hydrolase</keyword>
<dbReference type="InterPro" id="IPR006680">
    <property type="entry name" value="Amidohydro-rel"/>
</dbReference>
<evidence type="ECO:0000256" key="1">
    <source>
        <dbReference type="ARBA" id="ARBA00022801"/>
    </source>
</evidence>
<dbReference type="EMBL" id="JAAAIP010000879">
    <property type="protein sequence ID" value="KAG0311785.1"/>
    <property type="molecule type" value="Genomic_DNA"/>
</dbReference>
<dbReference type="InterPro" id="IPR011059">
    <property type="entry name" value="Metal-dep_hydrolase_composite"/>
</dbReference>
<dbReference type="InterPro" id="IPR032466">
    <property type="entry name" value="Metal_Hydrolase"/>
</dbReference>
<dbReference type="SUPFAM" id="SSF51338">
    <property type="entry name" value="Composite domain of metallo-dependent hydrolases"/>
    <property type="match status" value="1"/>
</dbReference>
<dbReference type="OrthoDB" id="10258955at2759"/>
<dbReference type="GO" id="GO:0006046">
    <property type="term" value="P:N-acetylglucosamine catabolic process"/>
    <property type="evidence" value="ECO:0007669"/>
    <property type="project" value="TreeGrafter"/>
</dbReference>
<dbReference type="Gene3D" id="3.20.20.140">
    <property type="entry name" value="Metal-dependent hydrolases"/>
    <property type="match status" value="1"/>
</dbReference>
<dbReference type="PANTHER" id="PTHR11113:SF14">
    <property type="entry name" value="N-ACETYLGLUCOSAMINE-6-PHOSPHATE DEACETYLASE"/>
    <property type="match status" value="1"/>
</dbReference>
<comment type="caution">
    <text evidence="3">The sequence shown here is derived from an EMBL/GenBank/DDBJ whole genome shotgun (WGS) entry which is preliminary data.</text>
</comment>
<sequence length="616" mass="67691">MSDYQPLPQDDSLQQHEQPLSSEVFPAALRRKRTLILATAAITLLAATSYLLGSSNEYSYRSVVSSSPGISPAHFAQGLAKCKAIRREDKHRYPLPASRSHNQRFVNGTAPTLFKNGYIFDGVADAVKTDLLIDRGIIIKIGGDIEAPQGTVVVDLKGHILTPGLVDMHSHIGGYAWPVLDATNDFNEMTSPTVPFVRSIDGFNPSDLARERVVSGGVTSVLVLPGSGNIMGGEAFAFKLRNVDTLSTEDMQIETGVEGKWRYMKMACGENPKRSYGSKGQMPSTRLGAGWLFREQFEKATELKRAQDDWCTAADSLPKFGLHRLDTPFPEDLRYEGLVGILRDDVKLNIHCYETHDIEAMVRHSNEFKFKITAFHHALDAYRVPEILRRAYKSVPTIATFASHFGYKKEAFQSSVNSPKILADAGIPVVIKSDHPVVDSQHLAYQAAMAHHYGLTELQALAAVTSVPAKTMGQDHRIGKIAVGMDADLVVWKRHPLSLGSHPLQVYIDGIAQIENVDPSTWSEQQEPLKFDKRPDMPIPADKDACTSNARSAVFKGIKRIILDDEQVSGHGPLTAVFKNGKMVCTGQCEHHIAALGDDEEDIPVYDLGGEGVMVP</sequence>
<dbReference type="SUPFAM" id="SSF51556">
    <property type="entry name" value="Metallo-dependent hydrolases"/>
    <property type="match status" value="1"/>
</dbReference>
<dbReference type="Gene3D" id="2.30.40.10">
    <property type="entry name" value="Urease, subunit C, domain 1"/>
    <property type="match status" value="1"/>
</dbReference>
<feature type="non-terminal residue" evidence="3">
    <location>
        <position position="616"/>
    </location>
</feature>
<organism evidence="3 4">
    <name type="scientific">Dissophora globulifera</name>
    <dbReference type="NCBI Taxonomy" id="979702"/>
    <lineage>
        <taxon>Eukaryota</taxon>
        <taxon>Fungi</taxon>
        <taxon>Fungi incertae sedis</taxon>
        <taxon>Mucoromycota</taxon>
        <taxon>Mortierellomycotina</taxon>
        <taxon>Mortierellomycetes</taxon>
        <taxon>Mortierellales</taxon>
        <taxon>Mortierellaceae</taxon>
        <taxon>Dissophora</taxon>
    </lineage>
</organism>
<protein>
    <recommendedName>
        <fullName evidence="2">Amidohydrolase-related domain-containing protein</fullName>
    </recommendedName>
</protein>
<evidence type="ECO:0000313" key="3">
    <source>
        <dbReference type="EMBL" id="KAG0311785.1"/>
    </source>
</evidence>
<dbReference type="GO" id="GO:0008448">
    <property type="term" value="F:N-acetylglucosamine-6-phosphate deacetylase activity"/>
    <property type="evidence" value="ECO:0007669"/>
    <property type="project" value="TreeGrafter"/>
</dbReference>
<dbReference type="Pfam" id="PF01979">
    <property type="entry name" value="Amidohydro_1"/>
    <property type="match status" value="1"/>
</dbReference>
<name>A0A9P6R848_9FUNG</name>
<dbReference type="Proteomes" id="UP000738325">
    <property type="component" value="Unassembled WGS sequence"/>
</dbReference>
<gene>
    <name evidence="3" type="ORF">BGZ99_009899</name>
</gene>
<keyword evidence="4" id="KW-1185">Reference proteome</keyword>
<evidence type="ECO:0000259" key="2">
    <source>
        <dbReference type="Pfam" id="PF01979"/>
    </source>
</evidence>
<dbReference type="PANTHER" id="PTHR11113">
    <property type="entry name" value="N-ACETYLGLUCOSAMINE-6-PHOSPHATE DEACETYLASE"/>
    <property type="match status" value="1"/>
</dbReference>
<feature type="domain" description="Amidohydrolase-related" evidence="2">
    <location>
        <begin position="160"/>
        <end position="511"/>
    </location>
</feature>
<accession>A0A9P6R848</accession>
<reference evidence="3" key="1">
    <citation type="journal article" date="2020" name="Fungal Divers.">
        <title>Resolving the Mortierellaceae phylogeny through synthesis of multi-gene phylogenetics and phylogenomics.</title>
        <authorList>
            <person name="Vandepol N."/>
            <person name="Liber J."/>
            <person name="Desiro A."/>
            <person name="Na H."/>
            <person name="Kennedy M."/>
            <person name="Barry K."/>
            <person name="Grigoriev I.V."/>
            <person name="Miller A.N."/>
            <person name="O'Donnell K."/>
            <person name="Stajich J.E."/>
            <person name="Bonito G."/>
        </authorList>
    </citation>
    <scope>NUCLEOTIDE SEQUENCE</scope>
    <source>
        <strain evidence="3">REB-010B</strain>
    </source>
</reference>
<evidence type="ECO:0000313" key="4">
    <source>
        <dbReference type="Proteomes" id="UP000738325"/>
    </source>
</evidence>
<dbReference type="AlphaFoldDB" id="A0A9P6R848"/>